<dbReference type="Pfam" id="PF01471">
    <property type="entry name" value="PG_binding_1"/>
    <property type="match status" value="1"/>
</dbReference>
<dbReference type="InterPro" id="IPR002477">
    <property type="entry name" value="Peptidoglycan-bd-like"/>
</dbReference>
<evidence type="ECO:0000313" key="4">
    <source>
        <dbReference type="Proteomes" id="UP000614714"/>
    </source>
</evidence>
<keyword evidence="4" id="KW-1185">Reference proteome</keyword>
<comment type="caution">
    <text evidence="3">The sequence shown here is derived from an EMBL/GenBank/DDBJ whole genome shotgun (WGS) entry which is preliminary data.</text>
</comment>
<dbReference type="SUPFAM" id="SSF47090">
    <property type="entry name" value="PGBD-like"/>
    <property type="match status" value="1"/>
</dbReference>
<organism evidence="3 4">
    <name type="scientific">Geomonas anaerohicana</name>
    <dbReference type="NCBI Taxonomy" id="2798583"/>
    <lineage>
        <taxon>Bacteria</taxon>
        <taxon>Pseudomonadati</taxon>
        <taxon>Thermodesulfobacteriota</taxon>
        <taxon>Desulfuromonadia</taxon>
        <taxon>Geobacterales</taxon>
        <taxon>Geobacteraceae</taxon>
        <taxon>Geomonas</taxon>
    </lineage>
</organism>
<dbReference type="InterPro" id="IPR009045">
    <property type="entry name" value="Zn_M74/Hedgehog-like"/>
</dbReference>
<evidence type="ECO:0000313" key="3">
    <source>
        <dbReference type="EMBL" id="MBJ6750991.1"/>
    </source>
</evidence>
<evidence type="ECO:0000259" key="1">
    <source>
        <dbReference type="Pfam" id="PF01471"/>
    </source>
</evidence>
<dbReference type="Gene3D" id="1.10.101.10">
    <property type="entry name" value="PGBD-like superfamily/PGBD"/>
    <property type="match status" value="1"/>
</dbReference>
<dbReference type="Proteomes" id="UP000614714">
    <property type="component" value="Unassembled WGS sequence"/>
</dbReference>
<sequence length="226" mass="25103">MVHLVDSVGERGRNYTIDVLRIQTILNSKGYTIAPGRGICGEDTIAAIKKFQASFMAQPTGLIEPYSESLRKLSDESHAFYEWSGDSSQWSQEKKLKSLTPNLRSKLQPVIEHLRSAGFRPHIYYGWRSVAVQLGLFSSGRSKVKFSFHNAQLPDGTPNSYAADIIDSRYGWTGQAEIAGFWSALGNAAKSHGLIWGGDWSSFRDVAHVQLLPNSRLQSIKQESGL</sequence>
<reference evidence="3 4" key="1">
    <citation type="submission" date="2020-12" db="EMBL/GenBank/DDBJ databases">
        <title>Geomonas sp. Red421, isolated from paddy soil.</title>
        <authorList>
            <person name="Xu Z."/>
            <person name="Zhang Z."/>
            <person name="Masuda Y."/>
            <person name="Itoh H."/>
            <person name="Senoo K."/>
        </authorList>
    </citation>
    <scope>NUCLEOTIDE SEQUENCE [LARGE SCALE GENOMIC DNA]</scope>
    <source>
        <strain evidence="3 4">Red421</strain>
    </source>
</reference>
<accession>A0ABS0YFA9</accession>
<feature type="domain" description="Peptidoglycan binding-like" evidence="1">
    <location>
        <begin position="18"/>
        <end position="61"/>
    </location>
</feature>
<dbReference type="InterPro" id="IPR036366">
    <property type="entry name" value="PGBDSf"/>
</dbReference>
<dbReference type="RefSeq" id="WP_199389471.1">
    <property type="nucleotide sequence ID" value="NZ_JAEMHL010000005.1"/>
</dbReference>
<dbReference type="Gene3D" id="3.30.1380.10">
    <property type="match status" value="1"/>
</dbReference>
<dbReference type="InterPro" id="IPR036365">
    <property type="entry name" value="PGBD-like_sf"/>
</dbReference>
<dbReference type="CDD" id="cd14845">
    <property type="entry name" value="L-Ala-D-Glu_peptidase_like"/>
    <property type="match status" value="1"/>
</dbReference>
<proteinExistence type="predicted"/>
<gene>
    <name evidence="3" type="ORF">JFN91_12275</name>
</gene>
<evidence type="ECO:0000259" key="2">
    <source>
        <dbReference type="Pfam" id="PF13539"/>
    </source>
</evidence>
<dbReference type="EMBL" id="JAEMHL010000005">
    <property type="protein sequence ID" value="MBJ6750991.1"/>
    <property type="molecule type" value="Genomic_DNA"/>
</dbReference>
<name>A0ABS0YFA9_9BACT</name>
<dbReference type="InterPro" id="IPR039561">
    <property type="entry name" value="Peptidase_M15C"/>
</dbReference>
<protein>
    <submittedName>
        <fullName evidence="3">M15 family metallopeptidase</fullName>
    </submittedName>
</protein>
<feature type="domain" description="Peptidase M15C" evidence="2">
    <location>
        <begin position="179"/>
        <end position="210"/>
    </location>
</feature>
<dbReference type="SUPFAM" id="SSF55166">
    <property type="entry name" value="Hedgehog/DD-peptidase"/>
    <property type="match status" value="1"/>
</dbReference>
<dbReference type="Pfam" id="PF13539">
    <property type="entry name" value="Peptidase_M15_4"/>
    <property type="match status" value="1"/>
</dbReference>